<dbReference type="Proteomes" id="UP000254875">
    <property type="component" value="Unassembled WGS sequence"/>
</dbReference>
<dbReference type="AlphaFoldDB" id="A0A370NE88"/>
<dbReference type="Pfam" id="PF00534">
    <property type="entry name" value="Glycos_transf_1"/>
    <property type="match status" value="1"/>
</dbReference>
<sequence length="427" mass="46016">MRILIVTHVVARGDGQGRVNYEIARAALEAGHEVTLLASQAAPEISGQLRARFVKIAASRLPSRLLQYQMFAWRTALWIRAHRHEFDVIHVNGFITWAHADVNAVHFVHDGWYRCGFYPFRLRDGAYAAYQVIFTRVNAWCERFALRRARVVVPVSAKVGAEVCALGIDAARLCVIHNGVDTEEFMPGAAQRARFGLPEGPFMLLFAGDLRLPRKNLDTVLRVLAATPGVHLAVAGGLHNSPYPALAESLGLSERVHFIGFVKEMPELMRSVDGFVFPSRYEAMSLVLLEALGSGLPVVTVRTAGGAEVIGAGYGTVLDSPEDEAGLAAAIARLARDPEYAQRMQKAARVLAQTLTWQIMANRYLALYERIAAERAAAPGVTGLTGQAVSMHAALDVDAATTATTGTTATTATMTAAATAAVTAAKS</sequence>
<dbReference type="Gene3D" id="3.40.50.2000">
    <property type="entry name" value="Glycogen Phosphorylase B"/>
    <property type="match status" value="2"/>
</dbReference>
<name>A0A370NE88_9BURK</name>
<dbReference type="CDD" id="cd03801">
    <property type="entry name" value="GT4_PimA-like"/>
    <property type="match status" value="1"/>
</dbReference>
<reference evidence="4" key="1">
    <citation type="submission" date="2018-05" db="EMBL/GenBank/DDBJ databases">
        <authorList>
            <person name="Feng T."/>
        </authorList>
    </citation>
    <scope>NUCLEOTIDE SEQUENCE [LARGE SCALE GENOMIC DNA]</scope>
    <source>
        <strain evidence="4">S27</strain>
    </source>
</reference>
<dbReference type="PANTHER" id="PTHR12526">
    <property type="entry name" value="GLYCOSYLTRANSFERASE"/>
    <property type="match status" value="1"/>
</dbReference>
<accession>A0A370NE88</accession>
<dbReference type="SUPFAM" id="SSF53756">
    <property type="entry name" value="UDP-Glycosyltransferase/glycogen phosphorylase"/>
    <property type="match status" value="1"/>
</dbReference>
<feature type="domain" description="Glycosyl transferase family 1" evidence="1">
    <location>
        <begin position="191"/>
        <end position="349"/>
    </location>
</feature>
<dbReference type="Pfam" id="PF13439">
    <property type="entry name" value="Glyco_transf_4"/>
    <property type="match status" value="1"/>
</dbReference>
<dbReference type="InterPro" id="IPR001296">
    <property type="entry name" value="Glyco_trans_1"/>
</dbReference>
<keyword evidence="3" id="KW-0808">Transferase</keyword>
<evidence type="ECO:0000259" key="2">
    <source>
        <dbReference type="Pfam" id="PF13439"/>
    </source>
</evidence>
<protein>
    <submittedName>
        <fullName evidence="3">Glycosyl transferase</fullName>
    </submittedName>
</protein>
<dbReference type="OrthoDB" id="9802524at2"/>
<organism evidence="3 4">
    <name type="scientific">Paraburkholderia lacunae</name>
    <dbReference type="NCBI Taxonomy" id="2211104"/>
    <lineage>
        <taxon>Bacteria</taxon>
        <taxon>Pseudomonadati</taxon>
        <taxon>Pseudomonadota</taxon>
        <taxon>Betaproteobacteria</taxon>
        <taxon>Burkholderiales</taxon>
        <taxon>Burkholderiaceae</taxon>
        <taxon>Paraburkholderia</taxon>
    </lineage>
</organism>
<gene>
    <name evidence="3" type="ORF">DLM46_05420</name>
</gene>
<feature type="domain" description="Glycosyltransferase subfamily 4-like N-terminal" evidence="2">
    <location>
        <begin position="14"/>
        <end position="184"/>
    </location>
</feature>
<proteinExistence type="predicted"/>
<keyword evidence="4" id="KW-1185">Reference proteome</keyword>
<evidence type="ECO:0000313" key="4">
    <source>
        <dbReference type="Proteomes" id="UP000254875"/>
    </source>
</evidence>
<comment type="caution">
    <text evidence="3">The sequence shown here is derived from an EMBL/GenBank/DDBJ whole genome shotgun (WGS) entry which is preliminary data.</text>
</comment>
<dbReference type="EMBL" id="QHKS01000003">
    <property type="protein sequence ID" value="RDK03914.1"/>
    <property type="molecule type" value="Genomic_DNA"/>
</dbReference>
<dbReference type="RefSeq" id="WP_115099746.1">
    <property type="nucleotide sequence ID" value="NZ_QHKS01000003.1"/>
</dbReference>
<dbReference type="PANTHER" id="PTHR12526:SF636">
    <property type="entry name" value="BLL3647 PROTEIN"/>
    <property type="match status" value="1"/>
</dbReference>
<dbReference type="GO" id="GO:0016757">
    <property type="term" value="F:glycosyltransferase activity"/>
    <property type="evidence" value="ECO:0007669"/>
    <property type="project" value="InterPro"/>
</dbReference>
<dbReference type="InterPro" id="IPR028098">
    <property type="entry name" value="Glyco_trans_4-like_N"/>
</dbReference>
<evidence type="ECO:0000313" key="3">
    <source>
        <dbReference type="EMBL" id="RDK03914.1"/>
    </source>
</evidence>
<evidence type="ECO:0000259" key="1">
    <source>
        <dbReference type="Pfam" id="PF00534"/>
    </source>
</evidence>